<dbReference type="Proteomes" id="UP000275846">
    <property type="component" value="Unassembled WGS sequence"/>
</dbReference>
<feature type="region of interest" description="Disordered" evidence="1">
    <location>
        <begin position="54"/>
        <end position="79"/>
    </location>
</feature>
<sequence length="248" mass="27981">MPASKLVKQRIITRLNRMSNILLLRGKSGKLKDAIEVEADRQWKLHGTLGHRPLSAELHTPSSSWPRPPVHESSSSANENSSCRCSALAANREAPEGQAISRRHRTLSESSGYPYMGQQPLNVTWHLTRDNIPIELVLDTSDFTVCCNGREVRNIEFLLRQRDAKPTRGRRSTSVDFQQGQLCLTFTFYATPRRRFAALIRAAFTSTISLGYEDVVSQVTSAEKLTHLVRFGLKLNHWKLRINSLDGS</sequence>
<keyword evidence="3" id="KW-1185">Reference proteome</keyword>
<reference evidence="4" key="1">
    <citation type="submission" date="2016-06" db="UniProtKB">
        <authorList>
            <consortium name="WormBaseParasite"/>
        </authorList>
    </citation>
    <scope>IDENTIFICATION</scope>
</reference>
<dbReference type="AlphaFoldDB" id="A0A183SM58"/>
<reference evidence="2 3" key="2">
    <citation type="submission" date="2018-11" db="EMBL/GenBank/DDBJ databases">
        <authorList>
            <consortium name="Pathogen Informatics"/>
        </authorList>
    </citation>
    <scope>NUCLEOTIDE SEQUENCE [LARGE SCALE GENOMIC DNA]</scope>
    <source>
        <strain evidence="2 3">NST_G2</strain>
    </source>
</reference>
<evidence type="ECO:0000313" key="3">
    <source>
        <dbReference type="Proteomes" id="UP000275846"/>
    </source>
</evidence>
<accession>A0A183SM58</accession>
<dbReference type="WBParaSite" id="SSLN_0000547701-mRNA-1">
    <property type="protein sequence ID" value="SSLN_0000547701-mRNA-1"/>
    <property type="gene ID" value="SSLN_0000547701"/>
</dbReference>
<protein>
    <submittedName>
        <fullName evidence="4">CUB domain-containing protein</fullName>
    </submittedName>
</protein>
<name>A0A183SM58_SCHSO</name>
<gene>
    <name evidence="2" type="ORF">SSLN_LOCUS5306</name>
</gene>
<evidence type="ECO:0000313" key="4">
    <source>
        <dbReference type="WBParaSite" id="SSLN_0000547701-mRNA-1"/>
    </source>
</evidence>
<dbReference type="OrthoDB" id="6297006at2759"/>
<evidence type="ECO:0000256" key="1">
    <source>
        <dbReference type="SAM" id="MobiDB-lite"/>
    </source>
</evidence>
<evidence type="ECO:0000313" key="2">
    <source>
        <dbReference type="EMBL" id="VDL91691.1"/>
    </source>
</evidence>
<dbReference type="EMBL" id="UYSU01033200">
    <property type="protein sequence ID" value="VDL91691.1"/>
    <property type="molecule type" value="Genomic_DNA"/>
</dbReference>
<organism evidence="4">
    <name type="scientific">Schistocephalus solidus</name>
    <name type="common">Tapeworm</name>
    <dbReference type="NCBI Taxonomy" id="70667"/>
    <lineage>
        <taxon>Eukaryota</taxon>
        <taxon>Metazoa</taxon>
        <taxon>Spiralia</taxon>
        <taxon>Lophotrochozoa</taxon>
        <taxon>Platyhelminthes</taxon>
        <taxon>Cestoda</taxon>
        <taxon>Eucestoda</taxon>
        <taxon>Diphyllobothriidea</taxon>
        <taxon>Diphyllobothriidae</taxon>
        <taxon>Schistocephalus</taxon>
    </lineage>
</organism>
<proteinExistence type="predicted"/>